<gene>
    <name evidence="14" type="ORF">Q2T77_25450</name>
</gene>
<evidence type="ECO:0000256" key="12">
    <source>
        <dbReference type="SAM" id="MobiDB-lite"/>
    </source>
</evidence>
<keyword evidence="2" id="KW-0639">Primosome</keyword>
<dbReference type="EC" id="5.6.2.3" evidence="10"/>
<comment type="caution">
    <text evidence="14">The sequence shown here is derived from an EMBL/GenBank/DDBJ whole genome shotgun (WGS) entry which is preliminary data.</text>
</comment>
<dbReference type="Pfam" id="PF00772">
    <property type="entry name" value="DnaB"/>
    <property type="match status" value="1"/>
</dbReference>
<evidence type="ECO:0000313" key="14">
    <source>
        <dbReference type="EMBL" id="MDO1535634.1"/>
    </source>
</evidence>
<dbReference type="Gene3D" id="1.10.860.10">
    <property type="entry name" value="DNAb Helicase, Chain A"/>
    <property type="match status" value="1"/>
</dbReference>
<dbReference type="PANTHER" id="PTHR30153">
    <property type="entry name" value="REPLICATIVE DNA HELICASE DNAB"/>
    <property type="match status" value="1"/>
</dbReference>
<proteinExistence type="inferred from homology"/>
<keyword evidence="8" id="KW-0238">DNA-binding</keyword>
<feature type="compositionally biased region" description="Low complexity" evidence="12">
    <location>
        <begin position="13"/>
        <end position="22"/>
    </location>
</feature>
<evidence type="ECO:0000256" key="7">
    <source>
        <dbReference type="ARBA" id="ARBA00022840"/>
    </source>
</evidence>
<sequence length="478" mass="51071">MTATTAPFGFPRTQQPAPAEAANEAVASPTASDPLVSQISERTVLCSLMQDGREDLSGQIAATLNAQDFGEEIHVNLFRLWQQLGQSGQARDLAALVDASLTHNVFTGGEDYLINLATNPTYLTASVEAIQAAATRIKDLSVTRTVLASAKLVVEKAALGQTSVEALTTMLEDAAGNARTSAKSSRTGPEHVVGFIAVVLEQIEQRLEGKEVDSGVTTGFPSLDRLLGGYGMVDEDLIVLAARPSMGKTAMEVNFMLAAAEAGRAALLYSMEMRGTSMAKRMISRAGRVPGSVFNSSEQLPDRLEAIYEAAQKLGNQHIYIDESPGLSLAEIRTRSRLFAAQNAGKKLIIGVDYLQLIAAGAAAKPGADARVVVGDASKGLKQLARELKCPVVALAQLSRTVEQRANKRPMMSDLKESGQIEQDADVIMFLYRDEAYNPETAEPGITEVIVAKQREGATGTVKLAHQLASSLYEDHLQ</sequence>
<dbReference type="CDD" id="cd00984">
    <property type="entry name" value="DnaB_C"/>
    <property type="match status" value="1"/>
</dbReference>
<dbReference type="InterPro" id="IPR027417">
    <property type="entry name" value="P-loop_NTPase"/>
</dbReference>
<dbReference type="Proteomes" id="UP001169027">
    <property type="component" value="Unassembled WGS sequence"/>
</dbReference>
<keyword evidence="6" id="KW-0347">Helicase</keyword>
<keyword evidence="3" id="KW-0235">DNA replication</keyword>
<dbReference type="PANTHER" id="PTHR30153:SF2">
    <property type="entry name" value="REPLICATIVE DNA HELICASE"/>
    <property type="match status" value="1"/>
</dbReference>
<name>A0ABT8S9N8_9BURK</name>
<evidence type="ECO:0000256" key="5">
    <source>
        <dbReference type="ARBA" id="ARBA00022801"/>
    </source>
</evidence>
<organism evidence="14 15">
    <name type="scientific">Variovorax ginsengisoli</name>
    <dbReference type="NCBI Taxonomy" id="363844"/>
    <lineage>
        <taxon>Bacteria</taxon>
        <taxon>Pseudomonadati</taxon>
        <taxon>Pseudomonadota</taxon>
        <taxon>Betaproteobacteria</taxon>
        <taxon>Burkholderiales</taxon>
        <taxon>Comamonadaceae</taxon>
        <taxon>Variovorax</taxon>
    </lineage>
</organism>
<dbReference type="InterPro" id="IPR036185">
    <property type="entry name" value="DNA_heli_DnaB-like_N_sf"/>
</dbReference>
<protein>
    <recommendedName>
        <fullName evidence="10">DNA 5'-3' helicase</fullName>
        <ecNumber evidence="10">5.6.2.3</ecNumber>
    </recommendedName>
</protein>
<dbReference type="InterPro" id="IPR007693">
    <property type="entry name" value="DNA_helicase_DnaB-like_N"/>
</dbReference>
<comment type="catalytic activity">
    <reaction evidence="11">
        <text>ATP + H2O = ADP + phosphate + H(+)</text>
        <dbReference type="Rhea" id="RHEA:13065"/>
        <dbReference type="ChEBI" id="CHEBI:15377"/>
        <dbReference type="ChEBI" id="CHEBI:15378"/>
        <dbReference type="ChEBI" id="CHEBI:30616"/>
        <dbReference type="ChEBI" id="CHEBI:43474"/>
        <dbReference type="ChEBI" id="CHEBI:456216"/>
        <dbReference type="EC" id="5.6.2.3"/>
    </reaction>
</comment>
<evidence type="ECO:0000256" key="4">
    <source>
        <dbReference type="ARBA" id="ARBA00022741"/>
    </source>
</evidence>
<evidence type="ECO:0000259" key="13">
    <source>
        <dbReference type="PROSITE" id="PS51199"/>
    </source>
</evidence>
<evidence type="ECO:0000313" key="15">
    <source>
        <dbReference type="Proteomes" id="UP001169027"/>
    </source>
</evidence>
<feature type="domain" description="SF4 helicase" evidence="13">
    <location>
        <begin position="209"/>
        <end position="478"/>
    </location>
</feature>
<evidence type="ECO:0000256" key="6">
    <source>
        <dbReference type="ARBA" id="ARBA00022806"/>
    </source>
</evidence>
<evidence type="ECO:0000256" key="9">
    <source>
        <dbReference type="ARBA" id="ARBA00023235"/>
    </source>
</evidence>
<keyword evidence="15" id="KW-1185">Reference proteome</keyword>
<keyword evidence="9" id="KW-0413">Isomerase</keyword>
<keyword evidence="4" id="KW-0547">Nucleotide-binding</keyword>
<comment type="similarity">
    <text evidence="1">Belongs to the helicase family. DnaB subfamily.</text>
</comment>
<evidence type="ECO:0000256" key="1">
    <source>
        <dbReference type="ARBA" id="ARBA00008428"/>
    </source>
</evidence>
<dbReference type="SUPFAM" id="SSF48024">
    <property type="entry name" value="N-terminal domain of DnaB helicase"/>
    <property type="match status" value="1"/>
</dbReference>
<evidence type="ECO:0000256" key="11">
    <source>
        <dbReference type="ARBA" id="ARBA00048954"/>
    </source>
</evidence>
<dbReference type="RefSeq" id="WP_301813411.1">
    <property type="nucleotide sequence ID" value="NZ_JAUJZH010000021.1"/>
</dbReference>
<evidence type="ECO:0000256" key="3">
    <source>
        <dbReference type="ARBA" id="ARBA00022705"/>
    </source>
</evidence>
<accession>A0ABT8S9N8</accession>
<dbReference type="EMBL" id="JAUKVY010000021">
    <property type="protein sequence ID" value="MDO1535634.1"/>
    <property type="molecule type" value="Genomic_DNA"/>
</dbReference>
<reference evidence="14" key="1">
    <citation type="submission" date="2023-06" db="EMBL/GenBank/DDBJ databases">
        <authorList>
            <person name="Jiang Y."/>
            <person name="Liu Q."/>
        </authorList>
    </citation>
    <scope>NUCLEOTIDE SEQUENCE</scope>
    <source>
        <strain evidence="14">CGMCC 1.12090</strain>
    </source>
</reference>
<keyword evidence="5" id="KW-0378">Hydrolase</keyword>
<dbReference type="PROSITE" id="PS51199">
    <property type="entry name" value="SF4_HELICASE"/>
    <property type="match status" value="1"/>
</dbReference>
<dbReference type="InterPro" id="IPR016136">
    <property type="entry name" value="DNA_helicase_N/primase_C"/>
</dbReference>
<keyword evidence="7" id="KW-0067">ATP-binding</keyword>
<evidence type="ECO:0000256" key="10">
    <source>
        <dbReference type="ARBA" id="ARBA00044969"/>
    </source>
</evidence>
<dbReference type="Gene3D" id="3.40.50.300">
    <property type="entry name" value="P-loop containing nucleotide triphosphate hydrolases"/>
    <property type="match status" value="1"/>
</dbReference>
<dbReference type="InterPro" id="IPR007694">
    <property type="entry name" value="DNA_helicase_DnaB-like_C"/>
</dbReference>
<evidence type="ECO:0000256" key="2">
    <source>
        <dbReference type="ARBA" id="ARBA00022515"/>
    </source>
</evidence>
<dbReference type="Pfam" id="PF03796">
    <property type="entry name" value="DnaB_C"/>
    <property type="match status" value="1"/>
</dbReference>
<dbReference type="SUPFAM" id="SSF52540">
    <property type="entry name" value="P-loop containing nucleoside triphosphate hydrolases"/>
    <property type="match status" value="1"/>
</dbReference>
<evidence type="ECO:0000256" key="8">
    <source>
        <dbReference type="ARBA" id="ARBA00023125"/>
    </source>
</evidence>
<feature type="region of interest" description="Disordered" evidence="12">
    <location>
        <begin position="1"/>
        <end position="22"/>
    </location>
</feature>